<reference evidence="9 10" key="1">
    <citation type="submission" date="2021-08" db="EMBL/GenBank/DDBJ databases">
        <authorList>
            <person name="Tuo L."/>
        </authorList>
    </citation>
    <scope>NUCLEOTIDE SEQUENCE [LARGE SCALE GENOMIC DNA]</scope>
    <source>
        <strain evidence="9 10">JCM 31229</strain>
    </source>
</reference>
<dbReference type="Pfam" id="PF12146">
    <property type="entry name" value="Hydrolase_4"/>
    <property type="match status" value="1"/>
</dbReference>
<dbReference type="GO" id="GO:0016787">
    <property type="term" value="F:hydrolase activity"/>
    <property type="evidence" value="ECO:0007669"/>
    <property type="project" value="UniProtKB-KW"/>
</dbReference>
<dbReference type="Gene3D" id="3.40.50.1820">
    <property type="entry name" value="alpha/beta hydrolase"/>
    <property type="match status" value="1"/>
</dbReference>
<protein>
    <recommendedName>
        <fullName evidence="3">Proline iminopeptidase</fullName>
        <ecNumber evidence="2">3.4.11.5</ecNumber>
    </recommendedName>
    <alternativeName>
        <fullName evidence="6">Prolyl aminopeptidase</fullName>
    </alternativeName>
</protein>
<proteinExistence type="predicted"/>
<evidence type="ECO:0000256" key="1">
    <source>
        <dbReference type="ARBA" id="ARBA00001585"/>
    </source>
</evidence>
<evidence type="ECO:0000256" key="6">
    <source>
        <dbReference type="ARBA" id="ARBA00029605"/>
    </source>
</evidence>
<evidence type="ECO:0000256" key="2">
    <source>
        <dbReference type="ARBA" id="ARBA00012568"/>
    </source>
</evidence>
<keyword evidence="10" id="KW-1185">Reference proteome</keyword>
<evidence type="ECO:0000259" key="8">
    <source>
        <dbReference type="Pfam" id="PF12146"/>
    </source>
</evidence>
<accession>A0ABS7PLZ2</accession>
<keyword evidence="7" id="KW-0812">Transmembrane</keyword>
<dbReference type="Proteomes" id="UP000706039">
    <property type="component" value="Unassembled WGS sequence"/>
</dbReference>
<feature type="domain" description="Serine aminopeptidase S33" evidence="8">
    <location>
        <begin position="106"/>
        <end position="193"/>
    </location>
</feature>
<dbReference type="PANTHER" id="PTHR43722:SF1">
    <property type="entry name" value="PROLINE IMINOPEPTIDASE"/>
    <property type="match status" value="1"/>
</dbReference>
<dbReference type="EMBL" id="JAINVV010000004">
    <property type="protein sequence ID" value="MBY8822338.1"/>
    <property type="molecule type" value="Genomic_DNA"/>
</dbReference>
<dbReference type="SUPFAM" id="SSF53474">
    <property type="entry name" value="alpha/beta-Hydrolases"/>
    <property type="match status" value="1"/>
</dbReference>
<evidence type="ECO:0000256" key="3">
    <source>
        <dbReference type="ARBA" id="ARBA00021843"/>
    </source>
</evidence>
<comment type="caution">
    <text evidence="9">The sequence shown here is derived from an EMBL/GenBank/DDBJ whole genome shotgun (WGS) entry which is preliminary data.</text>
</comment>
<dbReference type="InterPro" id="IPR005944">
    <property type="entry name" value="Pro_iminopeptidase"/>
</dbReference>
<sequence>MGKLKRVLALGARYVLLPLLAVLIVTIATSLLIRSIARENNYAGGIIMSPRGIDQKLYVRLNGARQWVTIRGQDRDNPVLLYLHGGPGGVISGVSYSFQRPWEEYFTVVQWDQRGFGRSAIDGEALRGTVTRAQLVDDAIALIEHLRRKFHQRRIILVGHSWGSLLGAEVARRRPDLLHAYVGFGQVTGWESNFVASREAIRRIAERRGDSALAAEVVAMGDPPPGRDVEAFSAWMAKVQHPILPLRGAIHNARGGGDIVRWTLLTALASPDMGLGEIVTMLGDSEEWRVPLLRSAAGWDFRRTLGTRFAVPVIFVSGRYDLQAPTEAAAALSAEICSPYTEMVVIDDAAHYLVNEQPGQVLGALRDKALPFAKGQVPAGGRRCDDAPAAP</sequence>
<evidence type="ECO:0000256" key="4">
    <source>
        <dbReference type="ARBA" id="ARBA00022490"/>
    </source>
</evidence>
<name>A0ABS7PLZ2_9SPHN</name>
<feature type="transmembrane region" description="Helical" evidence="7">
    <location>
        <begin position="12"/>
        <end position="33"/>
    </location>
</feature>
<evidence type="ECO:0000256" key="7">
    <source>
        <dbReference type="SAM" id="Phobius"/>
    </source>
</evidence>
<dbReference type="RefSeq" id="WP_222989428.1">
    <property type="nucleotide sequence ID" value="NZ_JAINVV010000004.1"/>
</dbReference>
<dbReference type="PANTHER" id="PTHR43722">
    <property type="entry name" value="PROLINE IMINOPEPTIDASE"/>
    <property type="match status" value="1"/>
</dbReference>
<organism evidence="9 10">
    <name type="scientific">Sphingomonas colocasiae</name>
    <dbReference type="NCBI Taxonomy" id="1848973"/>
    <lineage>
        <taxon>Bacteria</taxon>
        <taxon>Pseudomonadati</taxon>
        <taxon>Pseudomonadota</taxon>
        <taxon>Alphaproteobacteria</taxon>
        <taxon>Sphingomonadales</taxon>
        <taxon>Sphingomonadaceae</taxon>
        <taxon>Sphingomonas</taxon>
    </lineage>
</organism>
<gene>
    <name evidence="9" type="ORF">K7G82_08550</name>
</gene>
<keyword evidence="7" id="KW-0472">Membrane</keyword>
<dbReference type="InterPro" id="IPR022742">
    <property type="entry name" value="Hydrolase_4"/>
</dbReference>
<comment type="catalytic activity">
    <reaction evidence="1">
        <text>Release of N-terminal proline from a peptide.</text>
        <dbReference type="EC" id="3.4.11.5"/>
    </reaction>
</comment>
<keyword evidence="5 9" id="KW-0378">Hydrolase</keyword>
<evidence type="ECO:0000256" key="5">
    <source>
        <dbReference type="ARBA" id="ARBA00022801"/>
    </source>
</evidence>
<evidence type="ECO:0000313" key="10">
    <source>
        <dbReference type="Proteomes" id="UP000706039"/>
    </source>
</evidence>
<keyword evidence="4" id="KW-0963">Cytoplasm</keyword>
<keyword evidence="7" id="KW-1133">Transmembrane helix</keyword>
<dbReference type="PRINTS" id="PR00793">
    <property type="entry name" value="PROAMNOPTASE"/>
</dbReference>
<dbReference type="InterPro" id="IPR002410">
    <property type="entry name" value="Peptidase_S33"/>
</dbReference>
<dbReference type="InterPro" id="IPR029058">
    <property type="entry name" value="AB_hydrolase_fold"/>
</dbReference>
<dbReference type="EC" id="3.4.11.5" evidence="2"/>
<evidence type="ECO:0000313" key="9">
    <source>
        <dbReference type="EMBL" id="MBY8822338.1"/>
    </source>
</evidence>